<keyword evidence="7" id="KW-1185">Reference proteome</keyword>
<gene>
    <name evidence="6" type="ORF">U0042_29715</name>
</gene>
<proteinExistence type="predicted"/>
<evidence type="ECO:0000256" key="1">
    <source>
        <dbReference type="ARBA" id="ARBA00023015"/>
    </source>
</evidence>
<keyword evidence="3" id="KW-0804">Transcription</keyword>
<dbReference type="SUPFAM" id="SSF46689">
    <property type="entry name" value="Homeodomain-like"/>
    <property type="match status" value="1"/>
</dbReference>
<dbReference type="InterPro" id="IPR041479">
    <property type="entry name" value="TetR_CgmR_C"/>
</dbReference>
<keyword evidence="1" id="KW-0805">Transcription regulation</keyword>
<dbReference type="EMBL" id="CP139965">
    <property type="protein sequence ID" value="WQD78137.1"/>
    <property type="molecule type" value="Genomic_DNA"/>
</dbReference>
<reference evidence="6 7" key="1">
    <citation type="submission" date="2023-12" db="EMBL/GenBank/DDBJ databases">
        <title>Genome sequencing and assembly of bacterial species from a model synthetic community.</title>
        <authorList>
            <person name="Hogle S.L."/>
        </authorList>
    </citation>
    <scope>NUCLEOTIDE SEQUENCE [LARGE SCALE GENOMIC DNA]</scope>
    <source>
        <strain evidence="6 7">HAMBI 2494</strain>
    </source>
</reference>
<evidence type="ECO:0000256" key="2">
    <source>
        <dbReference type="ARBA" id="ARBA00023125"/>
    </source>
</evidence>
<dbReference type="Pfam" id="PF00440">
    <property type="entry name" value="TetR_N"/>
    <property type="match status" value="1"/>
</dbReference>
<dbReference type="Pfam" id="PF17937">
    <property type="entry name" value="TetR_C_28"/>
    <property type="match status" value="1"/>
</dbReference>
<dbReference type="Gene3D" id="1.10.357.10">
    <property type="entry name" value="Tetracycline Repressor, domain 2"/>
    <property type="match status" value="1"/>
</dbReference>
<name>A0ABZ0WL90_9BURK</name>
<feature type="domain" description="HTH tetR-type" evidence="5">
    <location>
        <begin position="8"/>
        <end position="68"/>
    </location>
</feature>
<evidence type="ECO:0000259" key="5">
    <source>
        <dbReference type="PROSITE" id="PS50977"/>
    </source>
</evidence>
<feature type="DNA-binding region" description="H-T-H motif" evidence="4">
    <location>
        <begin position="31"/>
        <end position="50"/>
    </location>
</feature>
<evidence type="ECO:0000313" key="6">
    <source>
        <dbReference type="EMBL" id="WQD78137.1"/>
    </source>
</evidence>
<accession>A0ABZ0WL90</accession>
<dbReference type="PANTHER" id="PTHR47506">
    <property type="entry name" value="TRANSCRIPTIONAL REGULATORY PROTEIN"/>
    <property type="match status" value="1"/>
</dbReference>
<evidence type="ECO:0000256" key="3">
    <source>
        <dbReference type="ARBA" id="ARBA00023163"/>
    </source>
</evidence>
<keyword evidence="2 4" id="KW-0238">DNA-binding</keyword>
<evidence type="ECO:0000313" key="7">
    <source>
        <dbReference type="Proteomes" id="UP001325479"/>
    </source>
</evidence>
<evidence type="ECO:0000256" key="4">
    <source>
        <dbReference type="PROSITE-ProRule" id="PRU00335"/>
    </source>
</evidence>
<protein>
    <submittedName>
        <fullName evidence="6">TetR/AcrR family transcriptional regulator</fullName>
    </submittedName>
</protein>
<sequence length="206" mass="22414">MDNPTRSERSRSTAIQAALVIITRDGPGALTFDALARESGISKGGLLHQFRTKSGILKALLEYQREYFENFARHYAANQGASAQHPALLSQIAVARESINQPHSLARAVLAALVEDPNLLDALREADSEKIDKIRAEAADPELAVLRLAAARGLAFYALLGLLPLPEAQLDRLFERLLDDDRWHSTEEAAGGAVTTSTTSNARTRC</sequence>
<dbReference type="InterPro" id="IPR001647">
    <property type="entry name" value="HTH_TetR"/>
</dbReference>
<organism evidence="6 7">
    <name type="scientific">Paraburkholderia kururiensis</name>
    <dbReference type="NCBI Taxonomy" id="984307"/>
    <lineage>
        <taxon>Bacteria</taxon>
        <taxon>Pseudomonadati</taxon>
        <taxon>Pseudomonadota</taxon>
        <taxon>Betaproteobacteria</taxon>
        <taxon>Burkholderiales</taxon>
        <taxon>Burkholderiaceae</taxon>
        <taxon>Paraburkholderia</taxon>
    </lineage>
</organism>
<dbReference type="Proteomes" id="UP001325479">
    <property type="component" value="Chromosome"/>
</dbReference>
<dbReference type="RefSeq" id="WP_114811221.1">
    <property type="nucleotide sequence ID" value="NZ_CP139965.1"/>
</dbReference>
<dbReference type="InterPro" id="IPR009057">
    <property type="entry name" value="Homeodomain-like_sf"/>
</dbReference>
<dbReference type="PANTHER" id="PTHR47506:SF6">
    <property type="entry name" value="HTH-TYPE TRANSCRIPTIONAL REPRESSOR NEMR"/>
    <property type="match status" value="1"/>
</dbReference>
<dbReference type="PROSITE" id="PS50977">
    <property type="entry name" value="HTH_TETR_2"/>
    <property type="match status" value="1"/>
</dbReference>